<keyword evidence="1" id="KW-1133">Transmembrane helix</keyword>
<dbReference type="EMBL" id="FOOT01000018">
    <property type="protein sequence ID" value="SFH41057.1"/>
    <property type="molecule type" value="Genomic_DNA"/>
</dbReference>
<reference evidence="3" key="1">
    <citation type="submission" date="2016-10" db="EMBL/GenBank/DDBJ databases">
        <authorList>
            <person name="Varghese N."/>
            <person name="Submissions S."/>
        </authorList>
    </citation>
    <scope>NUCLEOTIDE SEQUENCE [LARGE SCALE GENOMIC DNA]</scope>
    <source>
        <strain evidence="3">LP51</strain>
    </source>
</reference>
<sequence>MRKLLNDFMYLFTGDNKDYSTKEMLAFYTALIVIIGLFLLFSLGR</sequence>
<evidence type="ECO:0000256" key="1">
    <source>
        <dbReference type="SAM" id="Phobius"/>
    </source>
</evidence>
<keyword evidence="1" id="KW-0812">Transmembrane</keyword>
<dbReference type="STRING" id="1436961.SAMN05421739_11835"/>
<feature type="transmembrane region" description="Helical" evidence="1">
    <location>
        <begin position="25"/>
        <end position="43"/>
    </location>
</feature>
<keyword evidence="1" id="KW-0472">Membrane</keyword>
<gene>
    <name evidence="2" type="ORF">SAMN05421739_11835</name>
</gene>
<evidence type="ECO:0000313" key="3">
    <source>
        <dbReference type="Proteomes" id="UP000198724"/>
    </source>
</evidence>
<accession>A0A1I2ZT74</accession>
<dbReference type="Proteomes" id="UP000198724">
    <property type="component" value="Unassembled WGS sequence"/>
</dbReference>
<evidence type="ECO:0000313" key="2">
    <source>
        <dbReference type="EMBL" id="SFH41057.1"/>
    </source>
</evidence>
<protein>
    <submittedName>
        <fullName evidence="2">Uncharacterized protein</fullName>
    </submittedName>
</protein>
<keyword evidence="3" id="KW-1185">Reference proteome</keyword>
<dbReference type="AlphaFoldDB" id="A0A1I2ZT74"/>
<proteinExistence type="predicted"/>
<name>A0A1I2ZT74_9BACT</name>
<organism evidence="2 3">
    <name type="scientific">Pontibacter chinhatensis</name>
    <dbReference type="NCBI Taxonomy" id="1436961"/>
    <lineage>
        <taxon>Bacteria</taxon>
        <taxon>Pseudomonadati</taxon>
        <taxon>Bacteroidota</taxon>
        <taxon>Cytophagia</taxon>
        <taxon>Cytophagales</taxon>
        <taxon>Hymenobacteraceae</taxon>
        <taxon>Pontibacter</taxon>
    </lineage>
</organism>